<feature type="transmembrane region" description="Helical" evidence="8">
    <location>
        <begin position="276"/>
        <end position="299"/>
    </location>
</feature>
<feature type="transmembrane region" description="Helical" evidence="8">
    <location>
        <begin position="340"/>
        <end position="360"/>
    </location>
</feature>
<comment type="subcellular location">
    <subcellularLocation>
        <location evidence="1">Cell membrane</location>
        <topology evidence="1">Multi-pass membrane protein</topology>
    </subcellularLocation>
</comment>
<evidence type="ECO:0000256" key="1">
    <source>
        <dbReference type="ARBA" id="ARBA00004651"/>
    </source>
</evidence>
<comment type="similarity">
    <text evidence="2">Belongs to the major facilitator superfamily. TCR/Tet family.</text>
</comment>
<dbReference type="Gene3D" id="1.20.1720.10">
    <property type="entry name" value="Multidrug resistance protein D"/>
    <property type="match status" value="1"/>
</dbReference>
<evidence type="ECO:0000256" key="2">
    <source>
        <dbReference type="ARBA" id="ARBA00007520"/>
    </source>
</evidence>
<dbReference type="Proteomes" id="UP000242637">
    <property type="component" value="Chromosome 1"/>
</dbReference>
<dbReference type="FunFam" id="1.20.1720.10:FF:000004">
    <property type="entry name" value="EmrB/QacA family drug resistance transporter"/>
    <property type="match status" value="1"/>
</dbReference>
<evidence type="ECO:0000256" key="8">
    <source>
        <dbReference type="SAM" id="Phobius"/>
    </source>
</evidence>
<dbReference type="NCBIfam" id="TIGR00711">
    <property type="entry name" value="efflux_EmrB"/>
    <property type="match status" value="1"/>
</dbReference>
<protein>
    <submittedName>
        <fullName evidence="10">Multidrug-efflux transporter 3</fullName>
    </submittedName>
</protein>
<dbReference type="GO" id="GO:0005886">
    <property type="term" value="C:plasma membrane"/>
    <property type="evidence" value="ECO:0007669"/>
    <property type="project" value="UniProtKB-SubCell"/>
</dbReference>
<dbReference type="Pfam" id="PF07690">
    <property type="entry name" value="MFS_1"/>
    <property type="match status" value="1"/>
</dbReference>
<evidence type="ECO:0000256" key="7">
    <source>
        <dbReference type="ARBA" id="ARBA00023136"/>
    </source>
</evidence>
<dbReference type="AlphaFoldDB" id="A0A239VEV4"/>
<accession>A0A239VEV4</accession>
<dbReference type="OrthoDB" id="7375466at2"/>
<feature type="domain" description="Major facilitator superfamily (MFS) profile" evidence="9">
    <location>
        <begin position="21"/>
        <end position="505"/>
    </location>
</feature>
<feature type="transmembrane region" description="Helical" evidence="8">
    <location>
        <begin position="172"/>
        <end position="191"/>
    </location>
</feature>
<dbReference type="STRING" id="1121387.GCA_000429885_00980"/>
<sequence length="686" mass="72638">MPNSPTPAPDEFRLDPAGRKVFIGLLLGMLVSSISQTIVGPAIPRIVAELGGMEHYSWLATTAMLVTAVSVPIVGKLSDIYGRRRFFLAGLGTFMLGSALSGAATNFWFLVFARALQGLGMGALMPLSQTIIGDIIPPRYRGKYQGIMGAIFGFTSIAGPLAGGYITDHAGWRWLFYISLPVGLIAFWFVWRFFEPDQQRIDATIDYAGIGTLTIGLVALLAATSLGGTTWPWQSAQIIGLYILGAISIAVFIAVESKAKEPVIPLRLFTSSIFTLSNIANLTVSMLMFGILIYVPVFAQGVLGMSAGQSGAVLVPMSAAMVVTSIVIGGVVTRTGKYKAITLAGILLMAIGIWLLTLLSPQSSHLQLALFTVVIGIGLGACMQMFTLIVQNVVQRRDLGVATATTQFFRSTGGTVGVAVFGTVLTSHMGPAIAARMPAGQSNLPGGHLNAGAVLDPTALAKLPPIIAEAVRYGLSDALHDVFTAGIPLTIIALLAASFIKAVPLRTTNHTGPEAARDMLDTMSQTAEGGAVEPRYPTLNERTHERVLGLKIGLLVTQAALPEREFLRRAVEHIGEGDFNQGLAVLQSASTMLITEDSAEIMRNEPYAVELSKLTNRPGGVLGEELTSEIALAASRLEAHTAATKTEPPHAPQAEGVDIRKLRKAVDTVNAALLVDLSRASTTDLS</sequence>
<keyword evidence="5 8" id="KW-0812">Transmembrane</keyword>
<keyword evidence="11" id="KW-1185">Reference proteome</keyword>
<feature type="transmembrane region" description="Helical" evidence="8">
    <location>
        <begin position="55"/>
        <end position="74"/>
    </location>
</feature>
<dbReference type="InterPro" id="IPR011701">
    <property type="entry name" value="MFS"/>
</dbReference>
<feature type="transmembrane region" description="Helical" evidence="8">
    <location>
        <begin position="482"/>
        <end position="500"/>
    </location>
</feature>
<evidence type="ECO:0000313" key="11">
    <source>
        <dbReference type="Proteomes" id="UP000242637"/>
    </source>
</evidence>
<evidence type="ECO:0000256" key="6">
    <source>
        <dbReference type="ARBA" id="ARBA00022989"/>
    </source>
</evidence>
<feature type="transmembrane region" description="Helical" evidence="8">
    <location>
        <begin position="311"/>
        <end position="333"/>
    </location>
</feature>
<dbReference type="Gene3D" id="1.20.1250.20">
    <property type="entry name" value="MFS general substrate transporter like domains"/>
    <property type="match status" value="1"/>
</dbReference>
<dbReference type="CDD" id="cd17502">
    <property type="entry name" value="MFS_Azr1_MDR_like"/>
    <property type="match status" value="1"/>
</dbReference>
<dbReference type="InterPro" id="IPR005829">
    <property type="entry name" value="Sugar_transporter_CS"/>
</dbReference>
<dbReference type="PROSITE" id="PS50850">
    <property type="entry name" value="MFS"/>
    <property type="match status" value="1"/>
</dbReference>
<dbReference type="KEGG" id="dco:SAMEA4475696_1108"/>
<feature type="transmembrane region" description="Helical" evidence="8">
    <location>
        <begin position="21"/>
        <end position="43"/>
    </location>
</feature>
<reference evidence="10 11" key="1">
    <citation type="submission" date="2017-06" db="EMBL/GenBank/DDBJ databases">
        <authorList>
            <consortium name="Pathogen Informatics"/>
        </authorList>
    </citation>
    <scope>NUCLEOTIDE SEQUENCE [LARGE SCALE GENOMIC DNA]</scope>
    <source>
        <strain evidence="10 11">NCTC13039</strain>
    </source>
</reference>
<evidence type="ECO:0000256" key="4">
    <source>
        <dbReference type="ARBA" id="ARBA00022475"/>
    </source>
</evidence>
<gene>
    <name evidence="10" type="primary">bmr3_2</name>
    <name evidence="10" type="ORF">SAMEA4475696_01108</name>
</gene>
<keyword evidence="6 8" id="KW-1133">Transmembrane helix</keyword>
<dbReference type="PANTHER" id="PTHR23501">
    <property type="entry name" value="MAJOR FACILITATOR SUPERFAMILY"/>
    <property type="match status" value="1"/>
</dbReference>
<dbReference type="InterPro" id="IPR020846">
    <property type="entry name" value="MFS_dom"/>
</dbReference>
<feature type="transmembrane region" description="Helical" evidence="8">
    <location>
        <begin position="147"/>
        <end position="166"/>
    </location>
</feature>
<feature type="transmembrane region" description="Helical" evidence="8">
    <location>
        <begin position="86"/>
        <end position="109"/>
    </location>
</feature>
<keyword evidence="7 8" id="KW-0472">Membrane</keyword>
<feature type="transmembrane region" description="Helical" evidence="8">
    <location>
        <begin position="366"/>
        <end position="390"/>
    </location>
</feature>
<evidence type="ECO:0000259" key="9">
    <source>
        <dbReference type="PROSITE" id="PS50850"/>
    </source>
</evidence>
<dbReference type="PANTHER" id="PTHR23501:SF197">
    <property type="entry name" value="COMD"/>
    <property type="match status" value="1"/>
</dbReference>
<dbReference type="RefSeq" id="WP_034400889.1">
    <property type="nucleotide sequence ID" value="NZ_LT906453.1"/>
</dbReference>
<evidence type="ECO:0000256" key="3">
    <source>
        <dbReference type="ARBA" id="ARBA00022448"/>
    </source>
</evidence>
<dbReference type="GO" id="GO:0022857">
    <property type="term" value="F:transmembrane transporter activity"/>
    <property type="evidence" value="ECO:0007669"/>
    <property type="project" value="InterPro"/>
</dbReference>
<dbReference type="SUPFAM" id="SSF103473">
    <property type="entry name" value="MFS general substrate transporter"/>
    <property type="match status" value="1"/>
</dbReference>
<dbReference type="GeneID" id="63459343"/>
<name>A0A239VEV4_9MICO</name>
<proteinExistence type="inferred from homology"/>
<dbReference type="EMBL" id="LT906453">
    <property type="protein sequence ID" value="SNV20821.1"/>
    <property type="molecule type" value="Genomic_DNA"/>
</dbReference>
<feature type="transmembrane region" description="Helical" evidence="8">
    <location>
        <begin position="115"/>
        <end position="135"/>
    </location>
</feature>
<dbReference type="InterPro" id="IPR036259">
    <property type="entry name" value="MFS_trans_sf"/>
</dbReference>
<organism evidence="10 11">
    <name type="scientific">Dermatophilus congolensis</name>
    <dbReference type="NCBI Taxonomy" id="1863"/>
    <lineage>
        <taxon>Bacteria</taxon>
        <taxon>Bacillati</taxon>
        <taxon>Actinomycetota</taxon>
        <taxon>Actinomycetes</taxon>
        <taxon>Micrococcales</taxon>
        <taxon>Dermatophilaceae</taxon>
        <taxon>Dermatophilus</taxon>
    </lineage>
</organism>
<dbReference type="PROSITE" id="PS00216">
    <property type="entry name" value="SUGAR_TRANSPORT_1"/>
    <property type="match status" value="1"/>
</dbReference>
<feature type="transmembrane region" description="Helical" evidence="8">
    <location>
        <begin position="235"/>
        <end position="255"/>
    </location>
</feature>
<keyword evidence="3" id="KW-0813">Transport</keyword>
<keyword evidence="4" id="KW-1003">Cell membrane</keyword>
<evidence type="ECO:0000256" key="5">
    <source>
        <dbReference type="ARBA" id="ARBA00022692"/>
    </source>
</evidence>
<dbReference type="InterPro" id="IPR004638">
    <property type="entry name" value="EmrB-like"/>
</dbReference>
<feature type="transmembrane region" description="Helical" evidence="8">
    <location>
        <begin position="203"/>
        <end position="223"/>
    </location>
</feature>
<evidence type="ECO:0000313" key="10">
    <source>
        <dbReference type="EMBL" id="SNV20821.1"/>
    </source>
</evidence>